<organism evidence="2 3">
    <name type="scientific">Mucuna pruriens</name>
    <name type="common">Velvet bean</name>
    <name type="synonym">Dolichos pruriens</name>
    <dbReference type="NCBI Taxonomy" id="157652"/>
    <lineage>
        <taxon>Eukaryota</taxon>
        <taxon>Viridiplantae</taxon>
        <taxon>Streptophyta</taxon>
        <taxon>Embryophyta</taxon>
        <taxon>Tracheophyta</taxon>
        <taxon>Spermatophyta</taxon>
        <taxon>Magnoliopsida</taxon>
        <taxon>eudicotyledons</taxon>
        <taxon>Gunneridae</taxon>
        <taxon>Pentapetalae</taxon>
        <taxon>rosids</taxon>
        <taxon>fabids</taxon>
        <taxon>Fabales</taxon>
        <taxon>Fabaceae</taxon>
        <taxon>Papilionoideae</taxon>
        <taxon>50 kb inversion clade</taxon>
        <taxon>NPAAA clade</taxon>
        <taxon>indigoferoid/millettioid clade</taxon>
        <taxon>Phaseoleae</taxon>
        <taxon>Mucuna</taxon>
    </lineage>
</organism>
<dbReference type="OrthoDB" id="1750196at2759"/>
<evidence type="ECO:0000313" key="3">
    <source>
        <dbReference type="Proteomes" id="UP000257109"/>
    </source>
</evidence>
<sequence>MRIWRQIAPGSKTWSRKNRKFSKSTHKDSASWRRGGKCCLQFANLVVVGERIELGIKCGKFTQESGNMGFAKKLTAEKKKGEANTMLVELVFPQGKGAAPSYTA</sequence>
<dbReference type="EMBL" id="QJKJ01008248">
    <property type="protein sequence ID" value="RDX80352.1"/>
    <property type="molecule type" value="Genomic_DNA"/>
</dbReference>
<evidence type="ECO:0000313" key="2">
    <source>
        <dbReference type="EMBL" id="RDX80352.1"/>
    </source>
</evidence>
<proteinExistence type="predicted"/>
<feature type="region of interest" description="Disordered" evidence="1">
    <location>
        <begin position="1"/>
        <end position="30"/>
    </location>
</feature>
<dbReference type="Proteomes" id="UP000257109">
    <property type="component" value="Unassembled WGS sequence"/>
</dbReference>
<keyword evidence="3" id="KW-1185">Reference proteome</keyword>
<evidence type="ECO:0000256" key="1">
    <source>
        <dbReference type="SAM" id="MobiDB-lite"/>
    </source>
</evidence>
<accession>A0A371FQ28</accession>
<feature type="non-terminal residue" evidence="2">
    <location>
        <position position="1"/>
    </location>
</feature>
<feature type="compositionally biased region" description="Basic residues" evidence="1">
    <location>
        <begin position="14"/>
        <end position="24"/>
    </location>
</feature>
<protein>
    <submittedName>
        <fullName evidence="2">Uncharacterized protein</fullName>
    </submittedName>
</protein>
<name>A0A371FQ28_MUCPR</name>
<gene>
    <name evidence="2" type="ORF">CR513_39114</name>
</gene>
<dbReference type="AlphaFoldDB" id="A0A371FQ28"/>
<comment type="caution">
    <text evidence="2">The sequence shown here is derived from an EMBL/GenBank/DDBJ whole genome shotgun (WGS) entry which is preliminary data.</text>
</comment>
<reference evidence="2" key="1">
    <citation type="submission" date="2018-05" db="EMBL/GenBank/DDBJ databases">
        <title>Draft genome of Mucuna pruriens seed.</title>
        <authorList>
            <person name="Nnadi N.E."/>
            <person name="Vos R."/>
            <person name="Hasami M.H."/>
            <person name="Devisetty U.K."/>
            <person name="Aguiy J.C."/>
        </authorList>
    </citation>
    <scope>NUCLEOTIDE SEQUENCE [LARGE SCALE GENOMIC DNA]</scope>
    <source>
        <strain evidence="2">JCA_2017</strain>
    </source>
</reference>